<proteinExistence type="predicted"/>
<dbReference type="SUPFAM" id="SSF56672">
    <property type="entry name" value="DNA/RNA polymerases"/>
    <property type="match status" value="1"/>
</dbReference>
<feature type="domain" description="Reverse transcriptase/retrotransposon-derived protein RNase H-like" evidence="2">
    <location>
        <begin position="167"/>
        <end position="212"/>
    </location>
</feature>
<organism evidence="3 4">
    <name type="scientific">Lolium multiflorum</name>
    <name type="common">Italian ryegrass</name>
    <name type="synonym">Lolium perenne subsp. multiflorum</name>
    <dbReference type="NCBI Taxonomy" id="4521"/>
    <lineage>
        <taxon>Eukaryota</taxon>
        <taxon>Viridiplantae</taxon>
        <taxon>Streptophyta</taxon>
        <taxon>Embryophyta</taxon>
        <taxon>Tracheophyta</taxon>
        <taxon>Spermatophyta</taxon>
        <taxon>Magnoliopsida</taxon>
        <taxon>Liliopsida</taxon>
        <taxon>Poales</taxon>
        <taxon>Poaceae</taxon>
        <taxon>BOP clade</taxon>
        <taxon>Pooideae</taxon>
        <taxon>Poodae</taxon>
        <taxon>Poeae</taxon>
        <taxon>Poeae Chloroplast Group 2 (Poeae type)</taxon>
        <taxon>Loliodinae</taxon>
        <taxon>Loliinae</taxon>
        <taxon>Lolium</taxon>
    </lineage>
</organism>
<reference evidence="3" key="1">
    <citation type="submission" date="2023-07" db="EMBL/GenBank/DDBJ databases">
        <title>A chromosome-level genome assembly of Lolium multiflorum.</title>
        <authorList>
            <person name="Chen Y."/>
            <person name="Copetti D."/>
            <person name="Kolliker R."/>
            <person name="Studer B."/>
        </authorList>
    </citation>
    <scope>NUCLEOTIDE SEQUENCE</scope>
    <source>
        <strain evidence="3">02402/16</strain>
        <tissue evidence="3">Leaf</tissue>
    </source>
</reference>
<evidence type="ECO:0000259" key="2">
    <source>
        <dbReference type="Pfam" id="PF17919"/>
    </source>
</evidence>
<dbReference type="Proteomes" id="UP001231189">
    <property type="component" value="Unassembled WGS sequence"/>
</dbReference>
<sequence length="213" mass="23545">MMNAEMHAHFTHLLGGHAHDVDARLGEVDAKLTDALEKMDGLEEALTQARRQVPGAAPDAPSDEGYEDYEGEDELVDENVLDGEEVEQPAPGHPRQLNRNARPPPRPGIEVHPAKIEAIESWPQPKTVTQVRSFLGLAGFYRRFVKYFGSIAAPLNELTKKDVPFVWGDAQQEAFMILKDKLTHAPLLQLPDFNNTFELECDASGIGLGVKLS</sequence>
<name>A0AAD8R829_LOLMU</name>
<dbReference type="Gene3D" id="3.30.70.270">
    <property type="match status" value="1"/>
</dbReference>
<dbReference type="InterPro" id="IPR041577">
    <property type="entry name" value="RT_RNaseH_2"/>
</dbReference>
<evidence type="ECO:0000256" key="1">
    <source>
        <dbReference type="SAM" id="MobiDB-lite"/>
    </source>
</evidence>
<dbReference type="FunFam" id="3.30.70.270:FF:000020">
    <property type="entry name" value="Transposon Tf2-6 polyprotein-like Protein"/>
    <property type="match status" value="1"/>
</dbReference>
<dbReference type="AlphaFoldDB" id="A0AAD8R829"/>
<dbReference type="EMBL" id="JAUUTY010000006">
    <property type="protein sequence ID" value="KAK1616605.1"/>
    <property type="molecule type" value="Genomic_DNA"/>
</dbReference>
<keyword evidence="4" id="KW-1185">Reference proteome</keyword>
<feature type="region of interest" description="Disordered" evidence="1">
    <location>
        <begin position="49"/>
        <end position="69"/>
    </location>
</feature>
<dbReference type="InterPro" id="IPR043128">
    <property type="entry name" value="Rev_trsase/Diguanyl_cyclase"/>
</dbReference>
<feature type="region of interest" description="Disordered" evidence="1">
    <location>
        <begin position="85"/>
        <end position="110"/>
    </location>
</feature>
<accession>A0AAD8R829</accession>
<comment type="caution">
    <text evidence="3">The sequence shown here is derived from an EMBL/GenBank/DDBJ whole genome shotgun (WGS) entry which is preliminary data.</text>
</comment>
<evidence type="ECO:0000313" key="3">
    <source>
        <dbReference type="EMBL" id="KAK1616605.1"/>
    </source>
</evidence>
<dbReference type="PANTHER" id="PTHR33064">
    <property type="entry name" value="POL PROTEIN"/>
    <property type="match status" value="1"/>
</dbReference>
<dbReference type="Pfam" id="PF17919">
    <property type="entry name" value="RT_RNaseH_2"/>
    <property type="match status" value="1"/>
</dbReference>
<gene>
    <name evidence="3" type="ORF">QYE76_022122</name>
</gene>
<dbReference type="InterPro" id="IPR051320">
    <property type="entry name" value="Viral_Replic_Matur_Polypro"/>
</dbReference>
<dbReference type="InterPro" id="IPR043502">
    <property type="entry name" value="DNA/RNA_pol_sf"/>
</dbReference>
<evidence type="ECO:0000313" key="4">
    <source>
        <dbReference type="Proteomes" id="UP001231189"/>
    </source>
</evidence>
<dbReference type="PANTHER" id="PTHR33064:SF37">
    <property type="entry name" value="RIBONUCLEASE H"/>
    <property type="match status" value="1"/>
</dbReference>
<protein>
    <recommendedName>
        <fullName evidence="2">Reverse transcriptase/retrotransposon-derived protein RNase H-like domain-containing protein</fullName>
    </recommendedName>
</protein>